<keyword evidence="2" id="KW-0472">Membrane</keyword>
<proteinExistence type="predicted"/>
<dbReference type="Proteomes" id="UP000307362">
    <property type="component" value="Unassembled WGS sequence"/>
</dbReference>
<accession>A0A4Q7IJN4</accession>
<organism evidence="3 5">
    <name type="scientific">Pseudoalteromonas phenolica</name>
    <dbReference type="NCBI Taxonomy" id="161398"/>
    <lineage>
        <taxon>Bacteria</taxon>
        <taxon>Pseudomonadati</taxon>
        <taxon>Pseudomonadota</taxon>
        <taxon>Gammaproteobacteria</taxon>
        <taxon>Alteromonadales</taxon>
        <taxon>Pseudoalteromonadaceae</taxon>
        <taxon>Pseudoalteromonas</taxon>
    </lineage>
</organism>
<dbReference type="EMBL" id="PPSX01000078">
    <property type="protein sequence ID" value="RZQ51772.1"/>
    <property type="molecule type" value="Genomic_DNA"/>
</dbReference>
<evidence type="ECO:0000313" key="6">
    <source>
        <dbReference type="Proteomes" id="UP000307362"/>
    </source>
</evidence>
<sequence length="264" mass="30581">MDTLFPYEAYQYIALNFGLVILAAWFYILLLILREFRRFAVSMTGKGQLSEEHESVIALCKESVQRASQFSEQNGRTISELAQVQLALEQQLTQIRSSTADHITKEEQDSINDLNKKLSRSHKLIRKLKGDLDKTSKQLSDVKTELDIRTSSFIELQTNNKKLHDEVTSLKLQREEWFNEPATPVSQDKAELNKIINDYKRQLHEQNQLIEQLSLQTSEEFDPAEIAELQKDLEQAKTKIKHLNKEKKFIEGRYLDAVKANKSV</sequence>
<feature type="coiled-coil region" evidence="1">
    <location>
        <begin position="189"/>
        <end position="253"/>
    </location>
</feature>
<dbReference type="Proteomes" id="UP000291338">
    <property type="component" value="Unassembled WGS sequence"/>
</dbReference>
<keyword evidence="2" id="KW-0812">Transmembrane</keyword>
<reference evidence="3 5" key="2">
    <citation type="submission" date="2018-01" db="EMBL/GenBank/DDBJ databases">
        <title>Co-occurrence of chitin degradation, pigmentation and bioactivity in marine Pseudoalteromonas.</title>
        <authorList>
            <person name="Paulsen S."/>
            <person name="Gram L."/>
            <person name="Machado H."/>
        </authorList>
    </citation>
    <scope>NUCLEOTIDE SEQUENCE [LARGE SCALE GENOMIC DNA]</scope>
    <source>
        <strain evidence="3 5">S3898</strain>
    </source>
</reference>
<keyword evidence="1" id="KW-0175">Coiled coil</keyword>
<gene>
    <name evidence="3" type="ORF">C1E23_17435</name>
    <name evidence="4" type="ORF">CWB73_18670</name>
</gene>
<name>A0A4Q7IJN4_9GAMM</name>
<reference evidence="4" key="4">
    <citation type="submission" date="2019-09" db="EMBL/GenBank/DDBJ databases">
        <title>Co-occurence of chitin degradation, pigmentation and bioactivity in marine Pseudoalteromonas.</title>
        <authorList>
            <person name="Sonnenschein E.C."/>
            <person name="Bech P.K."/>
        </authorList>
    </citation>
    <scope>NUCLEOTIDE SEQUENCE</scope>
    <source>
        <strain evidence="4">S1189</strain>
    </source>
</reference>
<keyword evidence="2" id="KW-1133">Transmembrane helix</keyword>
<feature type="transmembrane region" description="Helical" evidence="2">
    <location>
        <begin position="12"/>
        <end position="33"/>
    </location>
</feature>
<evidence type="ECO:0000256" key="2">
    <source>
        <dbReference type="SAM" id="Phobius"/>
    </source>
</evidence>
<comment type="caution">
    <text evidence="3">The sequence shown here is derived from an EMBL/GenBank/DDBJ whole genome shotgun (WGS) entry which is preliminary data.</text>
</comment>
<evidence type="ECO:0000313" key="5">
    <source>
        <dbReference type="Proteomes" id="UP000291338"/>
    </source>
</evidence>
<evidence type="ECO:0000256" key="1">
    <source>
        <dbReference type="SAM" id="Coils"/>
    </source>
</evidence>
<dbReference type="AlphaFoldDB" id="A0A4Q7IJN4"/>
<reference evidence="4 6" key="1">
    <citation type="submission" date="2017-12" db="EMBL/GenBank/DDBJ databases">
        <authorList>
            <person name="Paulsen S."/>
            <person name="Gram L.K."/>
        </authorList>
    </citation>
    <scope>NUCLEOTIDE SEQUENCE [LARGE SCALE GENOMIC DNA]</scope>
    <source>
        <strain evidence="4 6">S1189</strain>
    </source>
</reference>
<dbReference type="EMBL" id="PNCM01000049">
    <property type="protein sequence ID" value="TMP77839.1"/>
    <property type="molecule type" value="Genomic_DNA"/>
</dbReference>
<evidence type="ECO:0000313" key="3">
    <source>
        <dbReference type="EMBL" id="RZQ51772.1"/>
    </source>
</evidence>
<reference evidence="6" key="3">
    <citation type="submission" date="2019-06" db="EMBL/GenBank/DDBJ databases">
        <title>Co-occurence of chitin degradation, pigmentation and bioactivity in marine Pseudoalteromonas.</title>
        <authorList>
            <person name="Sonnenschein E.C."/>
            <person name="Bech P.K."/>
        </authorList>
    </citation>
    <scope>NUCLEOTIDE SEQUENCE [LARGE SCALE GENOMIC DNA]</scope>
    <source>
        <strain evidence="6">S1189</strain>
    </source>
</reference>
<dbReference type="OrthoDB" id="6288447at2"/>
<protein>
    <submittedName>
        <fullName evidence="3">Chromosome partitioning protein ParA</fullName>
    </submittedName>
</protein>
<evidence type="ECO:0000313" key="4">
    <source>
        <dbReference type="EMBL" id="TMP77839.1"/>
    </source>
</evidence>